<comment type="caution">
    <text evidence="1">The sequence shown here is derived from an EMBL/GenBank/DDBJ whole genome shotgun (WGS) entry which is preliminary data.</text>
</comment>
<dbReference type="AlphaFoldDB" id="A0AAP0N4E1"/>
<keyword evidence="2" id="KW-1185">Reference proteome</keyword>
<gene>
    <name evidence="1" type="ORF">WN944_022487</name>
</gene>
<accession>A0AAP0N4E1</accession>
<dbReference type="EMBL" id="JBCGBO010000001">
    <property type="protein sequence ID" value="KAK9229524.1"/>
    <property type="molecule type" value="Genomic_DNA"/>
</dbReference>
<protein>
    <submittedName>
        <fullName evidence="1">Uncharacterized protein</fullName>
    </submittedName>
</protein>
<name>A0AAP0N4E1_9ROSI</name>
<evidence type="ECO:0000313" key="2">
    <source>
        <dbReference type="Proteomes" id="UP001428341"/>
    </source>
</evidence>
<dbReference type="Gene3D" id="3.80.10.10">
    <property type="entry name" value="Ribonuclease Inhibitor"/>
    <property type="match status" value="1"/>
</dbReference>
<dbReference type="InterPro" id="IPR032675">
    <property type="entry name" value="LRR_dom_sf"/>
</dbReference>
<proteinExistence type="predicted"/>
<organism evidence="1 2">
    <name type="scientific">Citrus x changshan-huyou</name>
    <dbReference type="NCBI Taxonomy" id="2935761"/>
    <lineage>
        <taxon>Eukaryota</taxon>
        <taxon>Viridiplantae</taxon>
        <taxon>Streptophyta</taxon>
        <taxon>Embryophyta</taxon>
        <taxon>Tracheophyta</taxon>
        <taxon>Spermatophyta</taxon>
        <taxon>Magnoliopsida</taxon>
        <taxon>eudicotyledons</taxon>
        <taxon>Gunneridae</taxon>
        <taxon>Pentapetalae</taxon>
        <taxon>rosids</taxon>
        <taxon>malvids</taxon>
        <taxon>Sapindales</taxon>
        <taxon>Rutaceae</taxon>
        <taxon>Aurantioideae</taxon>
        <taxon>Citrus</taxon>
    </lineage>
</organism>
<sequence length="213" mass="24256">MPEGLKALVNLKCLNLEYTFDLIKIPRKLISNFSRLHVLRLFGHAITSVLYGGDELIVKELLGLKHLEAVLIEKSKNGLQISKDKVDGLANFKRQGWWHDFVEVAWRKNVMSRRFVLGGYGIVNVYDTILIYDIVPKYGGDGHLYLGDNLLTVEASSSSLSARTTVTNAKFKVEKFDGTNNFGMWQYEVLDVLCQQELDITLEEKPDKMDDKE</sequence>
<reference evidence="1 2" key="1">
    <citation type="submission" date="2024-05" db="EMBL/GenBank/DDBJ databases">
        <title>Haplotype-resolved chromosome-level genome assembly of Huyou (Citrus changshanensis).</title>
        <authorList>
            <person name="Miao C."/>
            <person name="Chen W."/>
            <person name="Wu Y."/>
            <person name="Wang L."/>
            <person name="Zhao S."/>
            <person name="Grierson D."/>
            <person name="Xu C."/>
            <person name="Chen K."/>
        </authorList>
    </citation>
    <scope>NUCLEOTIDE SEQUENCE [LARGE SCALE GENOMIC DNA]</scope>
    <source>
        <strain evidence="1">01-14</strain>
        <tissue evidence="1">Leaf</tissue>
    </source>
</reference>
<dbReference type="Proteomes" id="UP001428341">
    <property type="component" value="Unassembled WGS sequence"/>
</dbReference>
<evidence type="ECO:0000313" key="1">
    <source>
        <dbReference type="EMBL" id="KAK9229524.1"/>
    </source>
</evidence>